<name>A0A6C0ASF0_9ZZZZ</name>
<proteinExistence type="predicted"/>
<protein>
    <submittedName>
        <fullName evidence="1">Uncharacterized protein</fullName>
    </submittedName>
</protein>
<sequence>MDNKRIGHISFSTENMEEFIKTCTTQKELLPLYLDHIRNGYEFTEEMLVKIADFDSTSKMKIIIEYNKCIKNILVKTI</sequence>
<organism evidence="1">
    <name type="scientific">viral metagenome</name>
    <dbReference type="NCBI Taxonomy" id="1070528"/>
    <lineage>
        <taxon>unclassified sequences</taxon>
        <taxon>metagenomes</taxon>
        <taxon>organismal metagenomes</taxon>
    </lineage>
</organism>
<accession>A0A6C0ASF0</accession>
<reference evidence="1" key="1">
    <citation type="journal article" date="2020" name="Nature">
        <title>Giant virus diversity and host interactions through global metagenomics.</title>
        <authorList>
            <person name="Schulz F."/>
            <person name="Roux S."/>
            <person name="Paez-Espino D."/>
            <person name="Jungbluth S."/>
            <person name="Walsh D.A."/>
            <person name="Denef V.J."/>
            <person name="McMahon K.D."/>
            <person name="Konstantinidis K.T."/>
            <person name="Eloe-Fadrosh E.A."/>
            <person name="Kyrpides N.C."/>
            <person name="Woyke T."/>
        </authorList>
    </citation>
    <scope>NUCLEOTIDE SEQUENCE</scope>
    <source>
        <strain evidence="1">GVMAG-S-1101165-79</strain>
    </source>
</reference>
<dbReference type="EMBL" id="MN740763">
    <property type="protein sequence ID" value="QHS82221.1"/>
    <property type="molecule type" value="Genomic_DNA"/>
</dbReference>
<dbReference type="AlphaFoldDB" id="A0A6C0ASF0"/>
<evidence type="ECO:0000313" key="1">
    <source>
        <dbReference type="EMBL" id="QHS82221.1"/>
    </source>
</evidence>